<dbReference type="Gene3D" id="1.10.287.1490">
    <property type="match status" value="1"/>
</dbReference>
<sequence length="350" mass="40028">MDTFEATKTDRFHQSLSSAWASFLGAQHCNHKVDTLRKTLEGHIHQTNLSLSSVRCDGENRHEQLVTAIAESKSRIEQHAAELKDAIAFQRNLSTLQQETSNESKDASRKVTELSKQVRTQQEGLDGLRSSTSHDIRTIQEQCRLALERVDSLQEELKEAMAQRMDFEQKVAALESQVKSITQTYNCLSEDSVRFLGEIHSRRAELIILLNKQCINVTSQGDEHSRAPINTPPPAPKRRSEEEPLELPLKRPHPSNNRSQDIRSLYLVFRDRYKTSPPKSDTAFIWEFLGCIEDPAMSKHIQDSLAAILPEHVTPSRDTRRKNPRRHIDISKGLTWRKFREALVKIPEPS</sequence>
<gene>
    <name evidence="3" type="ORF">N657DRAFT_560874</name>
</gene>
<reference evidence="3" key="1">
    <citation type="journal article" date="2023" name="Mol. Phylogenet. Evol.">
        <title>Genome-scale phylogeny and comparative genomics of the fungal order Sordariales.</title>
        <authorList>
            <person name="Hensen N."/>
            <person name="Bonometti L."/>
            <person name="Westerberg I."/>
            <person name="Brannstrom I.O."/>
            <person name="Guillou S."/>
            <person name="Cros-Aarteil S."/>
            <person name="Calhoun S."/>
            <person name="Haridas S."/>
            <person name="Kuo A."/>
            <person name="Mondo S."/>
            <person name="Pangilinan J."/>
            <person name="Riley R."/>
            <person name="LaButti K."/>
            <person name="Andreopoulos B."/>
            <person name="Lipzen A."/>
            <person name="Chen C."/>
            <person name="Yan M."/>
            <person name="Daum C."/>
            <person name="Ng V."/>
            <person name="Clum A."/>
            <person name="Steindorff A."/>
            <person name="Ohm R.A."/>
            <person name="Martin F."/>
            <person name="Silar P."/>
            <person name="Natvig D.O."/>
            <person name="Lalanne C."/>
            <person name="Gautier V."/>
            <person name="Ament-Velasquez S.L."/>
            <person name="Kruys A."/>
            <person name="Hutchinson M.I."/>
            <person name="Powell A.J."/>
            <person name="Barry K."/>
            <person name="Miller A.N."/>
            <person name="Grigoriev I.V."/>
            <person name="Debuchy R."/>
            <person name="Gladieux P."/>
            <person name="Hiltunen Thoren M."/>
            <person name="Johannesson H."/>
        </authorList>
    </citation>
    <scope>NUCLEOTIDE SEQUENCE</scope>
    <source>
        <strain evidence="3">CBS 731.68</strain>
    </source>
</reference>
<dbReference type="Proteomes" id="UP001302602">
    <property type="component" value="Unassembled WGS sequence"/>
</dbReference>
<dbReference type="RefSeq" id="XP_062651977.1">
    <property type="nucleotide sequence ID" value="XM_062788013.1"/>
</dbReference>
<organism evidence="3 4">
    <name type="scientific">Parathielavia appendiculata</name>
    <dbReference type="NCBI Taxonomy" id="2587402"/>
    <lineage>
        <taxon>Eukaryota</taxon>
        <taxon>Fungi</taxon>
        <taxon>Dikarya</taxon>
        <taxon>Ascomycota</taxon>
        <taxon>Pezizomycotina</taxon>
        <taxon>Sordariomycetes</taxon>
        <taxon>Sordariomycetidae</taxon>
        <taxon>Sordariales</taxon>
        <taxon>Chaetomiaceae</taxon>
        <taxon>Parathielavia</taxon>
    </lineage>
</organism>
<proteinExistence type="predicted"/>
<comment type="caution">
    <text evidence="3">The sequence shown here is derived from an EMBL/GenBank/DDBJ whole genome shotgun (WGS) entry which is preliminary data.</text>
</comment>
<keyword evidence="1" id="KW-0175">Coiled coil</keyword>
<evidence type="ECO:0000256" key="2">
    <source>
        <dbReference type="SAM" id="MobiDB-lite"/>
    </source>
</evidence>
<accession>A0AAN6UAX3</accession>
<protein>
    <submittedName>
        <fullName evidence="3">Uncharacterized protein</fullName>
    </submittedName>
</protein>
<feature type="coiled-coil region" evidence="1">
    <location>
        <begin position="136"/>
        <end position="191"/>
    </location>
</feature>
<reference evidence="3" key="2">
    <citation type="submission" date="2023-05" db="EMBL/GenBank/DDBJ databases">
        <authorList>
            <consortium name="Lawrence Berkeley National Laboratory"/>
            <person name="Steindorff A."/>
            <person name="Hensen N."/>
            <person name="Bonometti L."/>
            <person name="Westerberg I."/>
            <person name="Brannstrom I.O."/>
            <person name="Guillou S."/>
            <person name="Cros-Aarteil S."/>
            <person name="Calhoun S."/>
            <person name="Haridas S."/>
            <person name="Kuo A."/>
            <person name="Mondo S."/>
            <person name="Pangilinan J."/>
            <person name="Riley R."/>
            <person name="Labutti K."/>
            <person name="Andreopoulos B."/>
            <person name="Lipzen A."/>
            <person name="Chen C."/>
            <person name="Yanf M."/>
            <person name="Daum C."/>
            <person name="Ng V."/>
            <person name="Clum A."/>
            <person name="Ohm R."/>
            <person name="Martin F."/>
            <person name="Silar P."/>
            <person name="Natvig D."/>
            <person name="Lalanne C."/>
            <person name="Gautier V."/>
            <person name="Ament-Velasquez S.L."/>
            <person name="Kruys A."/>
            <person name="Hutchinson M.I."/>
            <person name="Powell A.J."/>
            <person name="Barry K."/>
            <person name="Miller A.N."/>
            <person name="Grigoriev I.V."/>
            <person name="Debuchy R."/>
            <person name="Gladieux P."/>
            <person name="Thoren M.H."/>
            <person name="Johannesson H."/>
        </authorList>
    </citation>
    <scope>NUCLEOTIDE SEQUENCE</scope>
    <source>
        <strain evidence="3">CBS 731.68</strain>
    </source>
</reference>
<name>A0AAN6UAX3_9PEZI</name>
<feature type="compositionally biased region" description="Basic and acidic residues" evidence="2">
    <location>
        <begin position="102"/>
        <end position="113"/>
    </location>
</feature>
<evidence type="ECO:0000256" key="1">
    <source>
        <dbReference type="SAM" id="Coils"/>
    </source>
</evidence>
<dbReference type="EMBL" id="MU853223">
    <property type="protein sequence ID" value="KAK4128206.1"/>
    <property type="molecule type" value="Genomic_DNA"/>
</dbReference>
<evidence type="ECO:0000313" key="3">
    <source>
        <dbReference type="EMBL" id="KAK4128206.1"/>
    </source>
</evidence>
<keyword evidence="4" id="KW-1185">Reference proteome</keyword>
<feature type="region of interest" description="Disordered" evidence="2">
    <location>
        <begin position="97"/>
        <end position="116"/>
    </location>
</feature>
<dbReference type="AlphaFoldDB" id="A0AAN6UAX3"/>
<evidence type="ECO:0000313" key="4">
    <source>
        <dbReference type="Proteomes" id="UP001302602"/>
    </source>
</evidence>
<feature type="region of interest" description="Disordered" evidence="2">
    <location>
        <begin position="220"/>
        <end position="258"/>
    </location>
</feature>
<dbReference type="GeneID" id="87824783"/>